<protein>
    <submittedName>
        <fullName evidence="2">Uncharacterized protein</fullName>
    </submittedName>
</protein>
<comment type="caution">
    <text evidence="2">The sequence shown here is derived from an EMBL/GenBank/DDBJ whole genome shotgun (WGS) entry which is preliminary data.</text>
</comment>
<dbReference type="Proteomes" id="UP001341840">
    <property type="component" value="Unassembled WGS sequence"/>
</dbReference>
<evidence type="ECO:0000256" key="1">
    <source>
        <dbReference type="SAM" id="SignalP"/>
    </source>
</evidence>
<gene>
    <name evidence="2" type="ORF">PIB30_018954</name>
</gene>
<accession>A0ABU6Z5M5</accession>
<name>A0ABU6Z5M5_9FABA</name>
<keyword evidence="3" id="KW-1185">Reference proteome</keyword>
<dbReference type="EMBL" id="JASCZI010271918">
    <property type="protein sequence ID" value="MED6217560.1"/>
    <property type="molecule type" value="Genomic_DNA"/>
</dbReference>
<keyword evidence="1" id="KW-0732">Signal</keyword>
<evidence type="ECO:0000313" key="3">
    <source>
        <dbReference type="Proteomes" id="UP001341840"/>
    </source>
</evidence>
<evidence type="ECO:0000313" key="2">
    <source>
        <dbReference type="EMBL" id="MED6217560.1"/>
    </source>
</evidence>
<reference evidence="2 3" key="1">
    <citation type="journal article" date="2023" name="Plants (Basel)">
        <title>Bridging the Gap: Combining Genomics and Transcriptomics Approaches to Understand Stylosanthes scabra, an Orphan Legume from the Brazilian Caatinga.</title>
        <authorList>
            <person name="Ferreira-Neto J.R.C."/>
            <person name="da Silva M.D."/>
            <person name="Binneck E."/>
            <person name="de Melo N.F."/>
            <person name="da Silva R.H."/>
            <person name="de Melo A.L.T.M."/>
            <person name="Pandolfi V."/>
            <person name="Bustamante F.O."/>
            <person name="Brasileiro-Vidal A.C."/>
            <person name="Benko-Iseppon A.M."/>
        </authorList>
    </citation>
    <scope>NUCLEOTIDE SEQUENCE [LARGE SCALE GENOMIC DNA]</scope>
    <source>
        <tissue evidence="2">Leaves</tissue>
    </source>
</reference>
<feature type="chain" id="PRO_5046749894" evidence="1">
    <location>
        <begin position="17"/>
        <end position="142"/>
    </location>
</feature>
<feature type="signal peptide" evidence="1">
    <location>
        <begin position="1"/>
        <end position="16"/>
    </location>
</feature>
<proteinExistence type="predicted"/>
<organism evidence="2 3">
    <name type="scientific">Stylosanthes scabra</name>
    <dbReference type="NCBI Taxonomy" id="79078"/>
    <lineage>
        <taxon>Eukaryota</taxon>
        <taxon>Viridiplantae</taxon>
        <taxon>Streptophyta</taxon>
        <taxon>Embryophyta</taxon>
        <taxon>Tracheophyta</taxon>
        <taxon>Spermatophyta</taxon>
        <taxon>Magnoliopsida</taxon>
        <taxon>eudicotyledons</taxon>
        <taxon>Gunneridae</taxon>
        <taxon>Pentapetalae</taxon>
        <taxon>rosids</taxon>
        <taxon>fabids</taxon>
        <taxon>Fabales</taxon>
        <taxon>Fabaceae</taxon>
        <taxon>Papilionoideae</taxon>
        <taxon>50 kb inversion clade</taxon>
        <taxon>dalbergioids sensu lato</taxon>
        <taxon>Dalbergieae</taxon>
        <taxon>Pterocarpus clade</taxon>
        <taxon>Stylosanthes</taxon>
    </lineage>
</organism>
<sequence length="142" mass="16849">MLWFAILWTIWKCRNSSIVENKTIGWEEAWNQVNFSTQNWLITRKNDNRGLRREELSHVMPKPGWWHCYYFDLVKNIYVVGGYFTYEVGEIKVWMGEEVKVNSQEEAQLKGLEITTQFLLEELNVRNGNALLILECKNIGMD</sequence>